<proteinExistence type="predicted"/>
<gene>
    <name evidence="2" type="ORF">HDF25_004583</name>
</gene>
<accession>A0A7X0J844</accession>
<dbReference type="Gene3D" id="3.90.550.10">
    <property type="entry name" value="Spore Coat Polysaccharide Biosynthesis Protein SpsA, Chain A"/>
    <property type="match status" value="1"/>
</dbReference>
<sequence>MNEILLSICIPTYNRCDILDQTLDRLFCNPEFDSNLIEVIVSDNCSTDNTEEVVKKYPLARYYKNIQNIKDLNFSVVLGYAKGKYIRLFNDTLTFKPNILNLMLERIVEYMDVGVNLFFYANMFSNSDCFKVMSSKGAYIREVSYFSTWIANFGVWKDDFELINDKDRYADLRFTQVDWSYRIVKNSKRTIIYFDDMFSVATPNKKGGYNIFDTFVNKYLFIIKQEDLSFVEYELEKYRLFRYFVYPWLTRLIIPNETEFGFDLKGAYGVIFGKYWYEPYIYPFLLFFYIKRRKNDANN</sequence>
<evidence type="ECO:0000313" key="3">
    <source>
        <dbReference type="Proteomes" id="UP000521017"/>
    </source>
</evidence>
<keyword evidence="2" id="KW-0808">Transferase</keyword>
<dbReference type="GO" id="GO:0016740">
    <property type="term" value="F:transferase activity"/>
    <property type="evidence" value="ECO:0007669"/>
    <property type="project" value="UniProtKB-KW"/>
</dbReference>
<comment type="caution">
    <text evidence="2">The sequence shown here is derived from an EMBL/GenBank/DDBJ whole genome shotgun (WGS) entry which is preliminary data.</text>
</comment>
<reference evidence="2 3" key="1">
    <citation type="submission" date="2020-08" db="EMBL/GenBank/DDBJ databases">
        <title>Genomic Encyclopedia of Type Strains, Phase IV (KMG-V): Genome sequencing to study the core and pangenomes of soil and plant-associated prokaryotes.</title>
        <authorList>
            <person name="Whitman W."/>
        </authorList>
    </citation>
    <scope>NUCLEOTIDE SEQUENCE [LARGE SCALE GENOMIC DNA]</scope>
    <source>
        <strain evidence="2 3">M2T3</strain>
    </source>
</reference>
<dbReference type="EMBL" id="JACHCC010000013">
    <property type="protein sequence ID" value="MBB6502404.1"/>
    <property type="molecule type" value="Genomic_DNA"/>
</dbReference>
<dbReference type="AlphaFoldDB" id="A0A7X0J844"/>
<name>A0A7X0J844_9SPHI</name>
<evidence type="ECO:0000259" key="1">
    <source>
        <dbReference type="Pfam" id="PF00535"/>
    </source>
</evidence>
<dbReference type="RefSeq" id="WP_184628652.1">
    <property type="nucleotide sequence ID" value="NZ_JACHCC010000013.1"/>
</dbReference>
<dbReference type="Proteomes" id="UP000521017">
    <property type="component" value="Unassembled WGS sequence"/>
</dbReference>
<dbReference type="SUPFAM" id="SSF53448">
    <property type="entry name" value="Nucleotide-diphospho-sugar transferases"/>
    <property type="match status" value="1"/>
</dbReference>
<dbReference type="InterPro" id="IPR001173">
    <property type="entry name" value="Glyco_trans_2-like"/>
</dbReference>
<protein>
    <submittedName>
        <fullName evidence="2">Glycosyltransferase involved in cell wall biosynthesis</fullName>
    </submittedName>
</protein>
<feature type="domain" description="Glycosyltransferase 2-like" evidence="1">
    <location>
        <begin position="7"/>
        <end position="121"/>
    </location>
</feature>
<organism evidence="2 3">
    <name type="scientific">Pedobacter cryoconitis</name>
    <dbReference type="NCBI Taxonomy" id="188932"/>
    <lineage>
        <taxon>Bacteria</taxon>
        <taxon>Pseudomonadati</taxon>
        <taxon>Bacteroidota</taxon>
        <taxon>Sphingobacteriia</taxon>
        <taxon>Sphingobacteriales</taxon>
        <taxon>Sphingobacteriaceae</taxon>
        <taxon>Pedobacter</taxon>
    </lineage>
</organism>
<dbReference type="Pfam" id="PF00535">
    <property type="entry name" value="Glycos_transf_2"/>
    <property type="match status" value="1"/>
</dbReference>
<evidence type="ECO:0000313" key="2">
    <source>
        <dbReference type="EMBL" id="MBB6502404.1"/>
    </source>
</evidence>
<dbReference type="InterPro" id="IPR029044">
    <property type="entry name" value="Nucleotide-diphossugar_trans"/>
</dbReference>